<sequence>MSVPKEEATMPPPSSQMPPPSSQSHFAKYQGFVPDDDASFDDEFARLASSQNWIPGSQAYVQERTIAMREEITLHYFRPSQNPDGTVVPLTRAEILEGFRELCREIHIPAGDSIGRCKRSLKGTLVNIVDLIDARRTSKPVKVWDDFGEFRDYTLQKEHMIHVEEAKKPPGFLAALLQRIHSPRRGGSRGGRAGRDGSRRGVSAGRITKRRFR</sequence>
<evidence type="ECO:0000313" key="3">
    <source>
        <dbReference type="Proteomes" id="UP000748025"/>
    </source>
</evidence>
<name>A0A9P7NH16_9HYPO</name>
<protein>
    <submittedName>
        <fullName evidence="2">Uncharacterized protein</fullName>
    </submittedName>
</protein>
<dbReference type="EMBL" id="SRPW01000150">
    <property type="protein sequence ID" value="KAG6017371.1"/>
    <property type="molecule type" value="Genomic_DNA"/>
</dbReference>
<dbReference type="Proteomes" id="UP000748025">
    <property type="component" value="Unassembled WGS sequence"/>
</dbReference>
<keyword evidence="3" id="KW-1185">Reference proteome</keyword>
<evidence type="ECO:0000256" key="1">
    <source>
        <dbReference type="SAM" id="MobiDB-lite"/>
    </source>
</evidence>
<evidence type="ECO:0000313" key="2">
    <source>
        <dbReference type="EMBL" id="KAG6017371.1"/>
    </source>
</evidence>
<organism evidence="2 3">
    <name type="scientific">Claviceps pusilla</name>
    <dbReference type="NCBI Taxonomy" id="123648"/>
    <lineage>
        <taxon>Eukaryota</taxon>
        <taxon>Fungi</taxon>
        <taxon>Dikarya</taxon>
        <taxon>Ascomycota</taxon>
        <taxon>Pezizomycotina</taxon>
        <taxon>Sordariomycetes</taxon>
        <taxon>Hypocreomycetidae</taxon>
        <taxon>Hypocreales</taxon>
        <taxon>Clavicipitaceae</taxon>
        <taxon>Claviceps</taxon>
    </lineage>
</organism>
<dbReference type="AlphaFoldDB" id="A0A9P7NH16"/>
<dbReference type="PANTHER" id="PTHR38846">
    <property type="entry name" value="C3H1-TYPE DOMAIN-CONTAINING PROTEIN"/>
    <property type="match status" value="1"/>
</dbReference>
<gene>
    <name evidence="2" type="ORF">E4U43_001524</name>
</gene>
<feature type="region of interest" description="Disordered" evidence="1">
    <location>
        <begin position="183"/>
        <end position="213"/>
    </location>
</feature>
<reference evidence="2" key="1">
    <citation type="journal article" date="2020" name="bioRxiv">
        <title>Whole genome comparisons of ergot fungi reveals the divergence and evolution of species within the genus Claviceps are the result of varying mechanisms driving genome evolution and host range expansion.</title>
        <authorList>
            <person name="Wyka S.A."/>
            <person name="Mondo S.J."/>
            <person name="Liu M."/>
            <person name="Dettman J."/>
            <person name="Nalam V."/>
            <person name="Broders K.D."/>
        </authorList>
    </citation>
    <scope>NUCLEOTIDE SEQUENCE</scope>
    <source>
        <strain evidence="2">CCC 602</strain>
    </source>
</reference>
<accession>A0A9P7NH16</accession>
<comment type="caution">
    <text evidence="2">The sequence shown here is derived from an EMBL/GenBank/DDBJ whole genome shotgun (WGS) entry which is preliminary data.</text>
</comment>
<feature type="compositionally biased region" description="Pro residues" evidence="1">
    <location>
        <begin position="10"/>
        <end position="21"/>
    </location>
</feature>
<proteinExistence type="predicted"/>
<dbReference type="OrthoDB" id="6105938at2759"/>
<feature type="region of interest" description="Disordered" evidence="1">
    <location>
        <begin position="1"/>
        <end position="34"/>
    </location>
</feature>
<dbReference type="PANTHER" id="PTHR38846:SF1">
    <property type="entry name" value="C3H1-TYPE DOMAIN-CONTAINING PROTEIN"/>
    <property type="match status" value="1"/>
</dbReference>